<dbReference type="GO" id="GO:0045277">
    <property type="term" value="C:respiratory chain complex IV"/>
    <property type="evidence" value="ECO:0007669"/>
    <property type="project" value="UniProtKB-ARBA"/>
</dbReference>
<comment type="subcellular location">
    <subcellularLocation>
        <location evidence="1">Mitochondrion inner membrane</location>
        <topology evidence="1">Multi-pass membrane protein</topology>
    </subcellularLocation>
</comment>
<dbReference type="GO" id="GO:0004129">
    <property type="term" value="F:cytochrome-c oxidase activity"/>
    <property type="evidence" value="ECO:0007669"/>
    <property type="project" value="UniProtKB-EC"/>
</dbReference>
<evidence type="ECO:0000313" key="13">
    <source>
        <dbReference type="EMBL" id="TIB95730.1"/>
    </source>
</evidence>
<evidence type="ECO:0000256" key="9">
    <source>
        <dbReference type="RuleBase" id="RU003375"/>
    </source>
</evidence>
<evidence type="ECO:0000256" key="6">
    <source>
        <dbReference type="ARBA" id="ARBA00022989"/>
    </source>
</evidence>
<feature type="transmembrane region" description="Helical" evidence="10">
    <location>
        <begin position="47"/>
        <end position="66"/>
    </location>
</feature>
<evidence type="ECO:0000256" key="7">
    <source>
        <dbReference type="ARBA" id="ARBA00023136"/>
    </source>
</evidence>
<dbReference type="FunFam" id="1.10.287.70:FF:000082">
    <property type="entry name" value="Cytochrome c oxidase subunit 3"/>
    <property type="match status" value="1"/>
</dbReference>
<dbReference type="AlphaFoldDB" id="A0A4T0NFK6"/>
<evidence type="ECO:0000313" key="14">
    <source>
        <dbReference type="EMBL" id="TIC23979.1"/>
    </source>
</evidence>
<feature type="transmembrane region" description="Helical" evidence="10">
    <location>
        <begin position="167"/>
        <end position="189"/>
    </location>
</feature>
<dbReference type="InterPro" id="IPR024791">
    <property type="entry name" value="Cyt_c/ubiquinol_Oxase_su3"/>
</dbReference>
<dbReference type="SUPFAM" id="SSF81452">
    <property type="entry name" value="Cytochrome c oxidase subunit III-like"/>
    <property type="match status" value="1"/>
</dbReference>
<evidence type="ECO:0000313" key="12">
    <source>
        <dbReference type="EMBL" id="TIB74327.1"/>
    </source>
</evidence>
<evidence type="ECO:0000313" key="20">
    <source>
        <dbReference type="Proteomes" id="UP000310685"/>
    </source>
</evidence>
<dbReference type="InterPro" id="IPR035973">
    <property type="entry name" value="Cyt_c_oxidase_su3-like_sf"/>
</dbReference>
<dbReference type="EMBL" id="SPRC01000076">
    <property type="protein sequence ID" value="TIB74327.1"/>
    <property type="molecule type" value="Genomic_DNA"/>
</dbReference>
<comment type="function">
    <text evidence="9">Component of the cytochrome c oxidase, the last enzyme in the mitochondrial electron transport chain which drives oxidative phosphorylation. The respiratory chain contains 3 multisubunit complexes succinate dehydrogenase (complex II, CII), ubiquinol-cytochrome c oxidoreductase (cytochrome b-c1 complex, complex III, CIII) and cytochrome c oxidase (complex IV, CIV), that cooperate to transfer electrons derived from NADH and succinate to molecular oxygen, creating an electrochemical gradient over the inner membrane that drives transmembrane transport and the ATP synthase. Cytochrome c oxidase is the component of the respiratory chain that catalyzes the reduction of oxygen to water. Electrons originating from reduced cytochrome c in the intermembrane space (IMS) are transferred via the dinuclear copper A center (CU(A)) of subunit 2 and heme A of subunit 1 to the active site in subunit 1, a binuclear center (BNC) formed by heme A3 and copper B (CU(B)). The BNC reduces molecular oxygen to 2 water molecules using 4 electrons from cytochrome c in the IMS and 4 protons from the mitochondrial matrix.</text>
</comment>
<feature type="transmembrane region" description="Helical" evidence="10">
    <location>
        <begin position="87"/>
        <end position="110"/>
    </location>
</feature>
<dbReference type="EMBL" id="SPRV01000081">
    <property type="protein sequence ID" value="TIC58710.1"/>
    <property type="molecule type" value="Genomic_DNA"/>
</dbReference>
<dbReference type="EMBL" id="SPRO01000079">
    <property type="protein sequence ID" value="TIC23979.1"/>
    <property type="molecule type" value="Genomic_DNA"/>
</dbReference>
<dbReference type="OrthoDB" id="3342220at2759"/>
<evidence type="ECO:0000313" key="18">
    <source>
        <dbReference type="Proteomes" id="UP000305647"/>
    </source>
</evidence>
<feature type="transmembrane region" description="Helical" evidence="10">
    <location>
        <begin position="247"/>
        <end position="265"/>
    </location>
</feature>
<evidence type="ECO:0000256" key="4">
    <source>
        <dbReference type="ARBA" id="ARBA00022692"/>
    </source>
</evidence>
<keyword evidence="4 9" id="KW-0812">Transmembrane</keyword>
<dbReference type="PANTHER" id="PTHR11403">
    <property type="entry name" value="CYTOCHROME C OXIDASE SUBUNIT III"/>
    <property type="match status" value="1"/>
</dbReference>
<evidence type="ECO:0000256" key="1">
    <source>
        <dbReference type="ARBA" id="ARBA00004448"/>
    </source>
</evidence>
<dbReference type="Pfam" id="PF00510">
    <property type="entry name" value="COX3"/>
    <property type="match status" value="1"/>
</dbReference>
<evidence type="ECO:0000313" key="17">
    <source>
        <dbReference type="Proteomes" id="UP000305362"/>
    </source>
</evidence>
<name>A0A4T0NFK6_9BASI</name>
<accession>A0A4T0NFK6</accession>
<evidence type="ECO:0000256" key="8">
    <source>
        <dbReference type="ARBA" id="ARBA00049512"/>
    </source>
</evidence>
<dbReference type="InterPro" id="IPR000298">
    <property type="entry name" value="Cyt_c_oxidase-like_su3"/>
</dbReference>
<keyword evidence="6 10" id="KW-1133">Transmembrane helix</keyword>
<dbReference type="CDD" id="cd01665">
    <property type="entry name" value="Cyt_c_Oxidase_III"/>
    <property type="match status" value="1"/>
</dbReference>
<keyword evidence="7 10" id="KW-0472">Membrane</keyword>
<gene>
    <name evidence="16" type="ORF">E3Q01_04214</name>
    <name evidence="15" type="ORF">E3Q03_04181</name>
    <name evidence="14" type="ORF">E3Q10_04194</name>
    <name evidence="13" type="ORF">E3Q17_04167</name>
    <name evidence="12" type="ORF">E3Q22_04215</name>
</gene>
<dbReference type="EMBL" id="SPRX01000084">
    <property type="protein sequence ID" value="TIC61886.1"/>
    <property type="molecule type" value="Genomic_DNA"/>
</dbReference>
<dbReference type="Gene3D" id="1.20.120.80">
    <property type="entry name" value="Cytochrome c oxidase, subunit III, four-helix bundle"/>
    <property type="match status" value="1"/>
</dbReference>
<comment type="similarity">
    <text evidence="2 9">Belongs to the cytochrome c oxidase subunit 3 family.</text>
</comment>
<feature type="transmembrane region" description="Helical" evidence="10">
    <location>
        <begin position="21"/>
        <end position="41"/>
    </location>
</feature>
<evidence type="ECO:0000313" key="15">
    <source>
        <dbReference type="EMBL" id="TIC58710.1"/>
    </source>
</evidence>
<comment type="catalytic activity">
    <reaction evidence="8">
        <text>4 Fe(II)-[cytochrome c] + O2 + 8 H(+)(in) = 4 Fe(III)-[cytochrome c] + 2 H2O + 4 H(+)(out)</text>
        <dbReference type="Rhea" id="RHEA:11436"/>
        <dbReference type="Rhea" id="RHEA-COMP:10350"/>
        <dbReference type="Rhea" id="RHEA-COMP:14399"/>
        <dbReference type="ChEBI" id="CHEBI:15377"/>
        <dbReference type="ChEBI" id="CHEBI:15378"/>
        <dbReference type="ChEBI" id="CHEBI:15379"/>
        <dbReference type="ChEBI" id="CHEBI:29033"/>
        <dbReference type="ChEBI" id="CHEBI:29034"/>
        <dbReference type="EC" id="7.1.1.9"/>
    </reaction>
    <physiologicalReaction direction="left-to-right" evidence="8">
        <dbReference type="Rhea" id="RHEA:11437"/>
    </physiologicalReaction>
</comment>
<reference evidence="17 18" key="1">
    <citation type="submission" date="2019-03" db="EMBL/GenBank/DDBJ databases">
        <title>Sequencing 25 genomes of Wallemia mellicola.</title>
        <authorList>
            <person name="Gostincar C."/>
        </authorList>
    </citation>
    <scope>NUCLEOTIDE SEQUENCE [LARGE SCALE GENOMIC DNA]</scope>
    <source>
        <strain evidence="13 19">EXF-1262</strain>
        <strain evidence="15 17">EXF-1277</strain>
        <strain evidence="12 20">EXF-6152</strain>
        <strain evidence="16 21">EXF-757</strain>
        <strain evidence="14 18">EXF-8738</strain>
    </source>
</reference>
<evidence type="ECO:0000313" key="16">
    <source>
        <dbReference type="EMBL" id="TIC61886.1"/>
    </source>
</evidence>
<proteinExistence type="inferred from homology"/>
<dbReference type="Proteomes" id="UP000305362">
    <property type="component" value="Unassembled WGS sequence"/>
</dbReference>
<feature type="transmembrane region" description="Helical" evidence="10">
    <location>
        <begin position="209"/>
        <end position="235"/>
    </location>
</feature>
<comment type="caution">
    <text evidence="13">The sequence shown here is derived from an EMBL/GenBank/DDBJ whole genome shotgun (WGS) entry which is preliminary data.</text>
</comment>
<organism evidence="13 19">
    <name type="scientific">Wallemia mellicola</name>
    <dbReference type="NCBI Taxonomy" id="1708541"/>
    <lineage>
        <taxon>Eukaryota</taxon>
        <taxon>Fungi</taxon>
        <taxon>Dikarya</taxon>
        <taxon>Basidiomycota</taxon>
        <taxon>Wallemiomycotina</taxon>
        <taxon>Wallemiomycetes</taxon>
        <taxon>Wallemiales</taxon>
        <taxon>Wallemiaceae</taxon>
        <taxon>Wallemia</taxon>
    </lineage>
</organism>
<evidence type="ECO:0000256" key="3">
    <source>
        <dbReference type="ARBA" id="ARBA00015944"/>
    </source>
</evidence>
<dbReference type="PANTHER" id="PTHR11403:SF7">
    <property type="entry name" value="CYTOCHROME C OXIDASE SUBUNIT 3"/>
    <property type="match status" value="1"/>
</dbReference>
<dbReference type="InterPro" id="IPR033945">
    <property type="entry name" value="Cyt_c_oxase_su3_dom"/>
</dbReference>
<dbReference type="GO" id="GO:0006123">
    <property type="term" value="P:mitochondrial electron transport, cytochrome c to oxygen"/>
    <property type="evidence" value="ECO:0007669"/>
    <property type="project" value="UniProtKB-ARBA"/>
</dbReference>
<dbReference type="Proteomes" id="UP000310708">
    <property type="component" value="Unassembled WGS sequence"/>
</dbReference>
<dbReference type="FunFam" id="1.20.120.80:FF:000002">
    <property type="entry name" value="Cytochrome c oxidase subunit 3"/>
    <property type="match status" value="1"/>
</dbReference>
<protein>
    <recommendedName>
        <fullName evidence="3 9">Cytochrome c oxidase subunit 3</fullName>
    </recommendedName>
</protein>
<dbReference type="InterPro" id="IPR013833">
    <property type="entry name" value="Cyt_c_oxidase_su3_a-hlx"/>
</dbReference>
<evidence type="ECO:0000256" key="10">
    <source>
        <dbReference type="SAM" id="Phobius"/>
    </source>
</evidence>
<evidence type="ECO:0000313" key="21">
    <source>
        <dbReference type="Proteomes" id="UP000310708"/>
    </source>
</evidence>
<dbReference type="GO" id="GO:0005743">
    <property type="term" value="C:mitochondrial inner membrane"/>
    <property type="evidence" value="ECO:0007669"/>
    <property type="project" value="UniProtKB-SubCell"/>
</dbReference>
<sequence length="276" mass="30513">MNAIKRHQFQPFPYHLVDPSPWPLLTSFALLTFAISAVLYFHSFPNSGYMLTLGLFLTTAVMILWFRDVVTEGTLLGDHTVAVQHGLTLGTALFITSEVFVFVSVFWAYFHSALSPTVELGAVWPPQGIEALDPYALPLLNTVLLLSSGATVTWAHHSLIQGDRKGAIIGNILTVVLALLFTYCQYIEYSTAPFSMSDSVYGSTFYAATGLHAIHVIVGNLFIIVGAVRLVLYHLTNHHHIGYESAILYWHFVDVVWLILYVGAADGLASGLQIWQ</sequence>
<feature type="domain" description="Heme-copper oxidase subunit III family profile" evidence="11">
    <location>
        <begin position="10"/>
        <end position="262"/>
    </location>
</feature>
<dbReference type="Proteomes" id="UP000305647">
    <property type="component" value="Unassembled WGS sequence"/>
</dbReference>
<dbReference type="Gene3D" id="1.10.287.70">
    <property type="match status" value="1"/>
</dbReference>
<keyword evidence="9" id="KW-0496">Mitochondrion</keyword>
<evidence type="ECO:0000313" key="19">
    <source>
        <dbReference type="Proteomes" id="UP000307169"/>
    </source>
</evidence>
<evidence type="ECO:0000259" key="11">
    <source>
        <dbReference type="PROSITE" id="PS50253"/>
    </source>
</evidence>
<evidence type="ECO:0000256" key="5">
    <source>
        <dbReference type="ARBA" id="ARBA00022967"/>
    </source>
</evidence>
<dbReference type="EMBL" id="SPRH01000082">
    <property type="protein sequence ID" value="TIB95730.1"/>
    <property type="molecule type" value="Genomic_DNA"/>
</dbReference>
<dbReference type="Proteomes" id="UP000310685">
    <property type="component" value="Unassembled WGS sequence"/>
</dbReference>
<dbReference type="PROSITE" id="PS50253">
    <property type="entry name" value="COX3"/>
    <property type="match status" value="1"/>
</dbReference>
<dbReference type="Proteomes" id="UP000307169">
    <property type="component" value="Unassembled WGS sequence"/>
</dbReference>
<evidence type="ECO:0000256" key="2">
    <source>
        <dbReference type="ARBA" id="ARBA00010581"/>
    </source>
</evidence>
<keyword evidence="5" id="KW-1278">Translocase</keyword>